<reference evidence="1 2" key="1">
    <citation type="submission" date="2019-09" db="EMBL/GenBank/DDBJ databases">
        <authorList>
            <person name="Depoorter E."/>
        </authorList>
    </citation>
    <scope>NUCLEOTIDE SEQUENCE [LARGE SCALE GENOMIC DNA]</scope>
    <source>
        <strain evidence="1 2">R-17378</strain>
    </source>
</reference>
<comment type="caution">
    <text evidence="1">The sequence shown here is derived from an EMBL/GenBank/DDBJ whole genome shotgun (WGS) entry which is preliminary data.</text>
</comment>
<protein>
    <recommendedName>
        <fullName evidence="3">Mitochondrial fission process protein 1</fullName>
    </recommendedName>
</protein>
<evidence type="ECO:0008006" key="3">
    <source>
        <dbReference type="Google" id="ProtNLM"/>
    </source>
</evidence>
<dbReference type="Proteomes" id="UP000494120">
    <property type="component" value="Unassembled WGS sequence"/>
</dbReference>
<proteinExistence type="predicted"/>
<accession>A0ABY6YA14</accession>
<gene>
    <name evidence="1" type="ORF">BLA17378_07977</name>
</gene>
<sequence>MGVVVGCSLVGSSAAAFSGAWGQHYCELRHPVESLTTARPASCEEQHIIQQQSGGGDEKNVIWINTILHDYLDRSRERPWQGGPSLSTFSTQKLQSAYMIGTYANGYHFSVYDYHGSGAWTLFEWDGASHAVYLVAALVNLPAKELTYVAYMVRHKMLRDKEAQLSDAVIGIVVDLLETSVGVAYSTVGLFTGTIAHPIDTIRNIIPAVPLLISTVVVAVKRTLYTPVVTFLAS</sequence>
<name>A0ABY6YA14_9BURK</name>
<dbReference type="EMBL" id="CABVQG010000054">
    <property type="protein sequence ID" value="VWD40072.1"/>
    <property type="molecule type" value="Genomic_DNA"/>
</dbReference>
<evidence type="ECO:0000313" key="1">
    <source>
        <dbReference type="EMBL" id="VWD40072.1"/>
    </source>
</evidence>
<evidence type="ECO:0000313" key="2">
    <source>
        <dbReference type="Proteomes" id="UP000494120"/>
    </source>
</evidence>
<keyword evidence="2" id="KW-1185">Reference proteome</keyword>
<organism evidence="1 2">
    <name type="scientific">Burkholderia aenigmatica</name>
    <dbReference type="NCBI Taxonomy" id="2015348"/>
    <lineage>
        <taxon>Bacteria</taxon>
        <taxon>Pseudomonadati</taxon>
        <taxon>Pseudomonadota</taxon>
        <taxon>Betaproteobacteria</taxon>
        <taxon>Burkholderiales</taxon>
        <taxon>Burkholderiaceae</taxon>
        <taxon>Burkholderia</taxon>
        <taxon>Burkholderia cepacia complex</taxon>
    </lineage>
</organism>